<dbReference type="PANTHER" id="PTHR36891">
    <property type="entry name" value="OS01G0127400 PROTEIN"/>
    <property type="match status" value="1"/>
</dbReference>
<dbReference type="InterPro" id="IPR021763">
    <property type="entry name" value="DUF3326"/>
</dbReference>
<sequence>MAAMATVWTPELGMASSRCCRCYCPSAPHPSPLPSAKFPISSSSSSSSSVSFTGFSLGLGKWKEGVGRKMWRTGTPGYAWQRKKGAATLQPRALGVSSVGQKPYTAVMIVPTGTGATIGGFAGDALPVARALASVVDCLITHPNVLNGAMLYWPMPNTLYVEGFALDRFAEGAWGLQPVHQNRVGLVLDAGIEEELQLRHLQVADAARATLGLPVLEYTVTDTPLQVEKWIDEATGTSTGRVGRPDSLLRAVDTLIKRAQVDAVAVVGRFPDDSVDELQDYRQGQGVDVLAGVEAVISHMVVKEFQIPCAHAPALSPLPFDPSISPRSAAEEIGYTFLPCVLAGLSRAPQLVRKRDRGGAGTLWADDVDCVVVPSDACGGNGTLALCHKTGRKPLLIAVEENETVLDDTPEKLQLNNLRVANYWEALGVIAAHKAGVNPHALRRNGVNHLHRIEGPLLSETSLGSLKRLQAIQLVMSGVHSN</sequence>
<accession>A0ABP1AG23</accession>
<organism evidence="1 2">
    <name type="scientific">Sphagnum jensenii</name>
    <dbReference type="NCBI Taxonomy" id="128206"/>
    <lineage>
        <taxon>Eukaryota</taxon>
        <taxon>Viridiplantae</taxon>
        <taxon>Streptophyta</taxon>
        <taxon>Embryophyta</taxon>
        <taxon>Bryophyta</taxon>
        <taxon>Sphagnophytina</taxon>
        <taxon>Sphagnopsida</taxon>
        <taxon>Sphagnales</taxon>
        <taxon>Sphagnaceae</taxon>
        <taxon>Sphagnum</taxon>
    </lineage>
</organism>
<dbReference type="EMBL" id="OZ023713">
    <property type="protein sequence ID" value="CAK9861484.1"/>
    <property type="molecule type" value="Genomic_DNA"/>
</dbReference>
<keyword evidence="2" id="KW-1185">Reference proteome</keyword>
<dbReference type="Pfam" id="PF11805">
    <property type="entry name" value="DUF3326"/>
    <property type="match status" value="1"/>
</dbReference>
<dbReference type="PANTHER" id="PTHR36891:SF1">
    <property type="entry name" value="OS01G0127400 PROTEIN"/>
    <property type="match status" value="1"/>
</dbReference>
<proteinExistence type="predicted"/>
<name>A0ABP1AG23_9BRYO</name>
<reference evidence="1" key="1">
    <citation type="submission" date="2024-03" db="EMBL/GenBank/DDBJ databases">
        <authorList>
            <consortium name="ELIXIR-Norway"/>
            <consortium name="Elixir Norway"/>
        </authorList>
    </citation>
    <scope>NUCLEOTIDE SEQUENCE</scope>
</reference>
<evidence type="ECO:0000313" key="2">
    <source>
        <dbReference type="Proteomes" id="UP001497522"/>
    </source>
</evidence>
<evidence type="ECO:0008006" key="3">
    <source>
        <dbReference type="Google" id="ProtNLM"/>
    </source>
</evidence>
<gene>
    <name evidence="1" type="ORF">CSSPJE1EN2_LOCUS4479</name>
</gene>
<dbReference type="Proteomes" id="UP001497522">
    <property type="component" value="Chromosome 12"/>
</dbReference>
<evidence type="ECO:0000313" key="1">
    <source>
        <dbReference type="EMBL" id="CAK9861484.1"/>
    </source>
</evidence>
<protein>
    <recommendedName>
        <fullName evidence="3">Lipoprotein</fullName>
    </recommendedName>
</protein>